<name>A0ABU8YYF7_9CYAN</name>
<keyword evidence="1" id="KW-0812">Transmembrane</keyword>
<proteinExistence type="predicted"/>
<dbReference type="EMBL" id="JBBLXS010001178">
    <property type="protein sequence ID" value="MEK0189370.1"/>
    <property type="molecule type" value="Genomic_DNA"/>
</dbReference>
<keyword evidence="3" id="KW-1185">Reference proteome</keyword>
<feature type="transmembrane region" description="Helical" evidence="1">
    <location>
        <begin position="33"/>
        <end position="52"/>
    </location>
</feature>
<protein>
    <submittedName>
        <fullName evidence="2">Uncharacterized protein</fullName>
    </submittedName>
</protein>
<dbReference type="Proteomes" id="UP001384579">
    <property type="component" value="Unassembled WGS sequence"/>
</dbReference>
<evidence type="ECO:0000256" key="1">
    <source>
        <dbReference type="SAM" id="Phobius"/>
    </source>
</evidence>
<reference evidence="2 3" key="1">
    <citation type="journal article" date="2020" name="Harmful Algae">
        <title>Molecular and morphological characterization of a novel dihydroanatoxin-a producing Microcoleus species (cyanobacteria) from the Russian River, California, USA.</title>
        <authorList>
            <person name="Conklin K.Y."/>
            <person name="Stancheva R."/>
            <person name="Otten T.G."/>
            <person name="Fadness R."/>
            <person name="Boyer G.L."/>
            <person name="Read B."/>
            <person name="Zhang X."/>
            <person name="Sheath R.G."/>
        </authorList>
    </citation>
    <scope>NUCLEOTIDE SEQUENCE [LARGE SCALE GENOMIC DNA]</scope>
    <source>
        <strain evidence="2 3">PTRS2</strain>
    </source>
</reference>
<keyword evidence="1" id="KW-1133">Transmembrane helix</keyword>
<evidence type="ECO:0000313" key="2">
    <source>
        <dbReference type="EMBL" id="MEK0189370.1"/>
    </source>
</evidence>
<feature type="transmembrane region" description="Helical" evidence="1">
    <location>
        <begin position="67"/>
        <end position="87"/>
    </location>
</feature>
<keyword evidence="1" id="KW-0472">Membrane</keyword>
<feature type="transmembrane region" description="Helical" evidence="1">
    <location>
        <begin position="6"/>
        <end position="26"/>
    </location>
</feature>
<evidence type="ECO:0000313" key="3">
    <source>
        <dbReference type="Proteomes" id="UP001384579"/>
    </source>
</evidence>
<sequence>MTKAIALFNTFVSCAIASSFLCWIASLNSGLQVLVRALYLVVVLCWILGWILDDWLCLKFRITLLDLQGILVAGIVAVLFGLGVMLCRF</sequence>
<comment type="caution">
    <text evidence="2">The sequence shown here is derived from an EMBL/GenBank/DDBJ whole genome shotgun (WGS) entry which is preliminary data.</text>
</comment>
<dbReference type="RefSeq" id="WP_340542549.1">
    <property type="nucleotide sequence ID" value="NZ_JBBLXS010001178.1"/>
</dbReference>
<organism evidence="2 3">
    <name type="scientific">Microcoleus anatoxicus PTRS2</name>
    <dbReference type="NCBI Taxonomy" id="2705321"/>
    <lineage>
        <taxon>Bacteria</taxon>
        <taxon>Bacillati</taxon>
        <taxon>Cyanobacteriota</taxon>
        <taxon>Cyanophyceae</taxon>
        <taxon>Oscillatoriophycideae</taxon>
        <taxon>Oscillatoriales</taxon>
        <taxon>Microcoleaceae</taxon>
        <taxon>Microcoleus</taxon>
        <taxon>Microcoleus anatoxicus</taxon>
    </lineage>
</organism>
<gene>
    <name evidence="2" type="ORF">WMG39_31675</name>
</gene>
<accession>A0ABU8YYF7</accession>